<evidence type="ECO:0000313" key="4">
    <source>
        <dbReference type="EMBL" id="RDL30657.1"/>
    </source>
</evidence>
<feature type="transmembrane region" description="Helical" evidence="2">
    <location>
        <begin position="16"/>
        <end position="38"/>
    </location>
</feature>
<evidence type="ECO:0000259" key="3">
    <source>
        <dbReference type="Pfam" id="PF24802"/>
    </source>
</evidence>
<protein>
    <recommendedName>
        <fullName evidence="3">DUF7703 domain-containing protein</fullName>
    </recommendedName>
</protein>
<feature type="region of interest" description="Disordered" evidence="1">
    <location>
        <begin position="333"/>
        <end position="374"/>
    </location>
</feature>
<dbReference type="RefSeq" id="XP_031865033.1">
    <property type="nucleotide sequence ID" value="XM_032018625.1"/>
</dbReference>
<dbReference type="PANTHER" id="PTHR37013:SF3">
    <property type="entry name" value="INTEGRAL MEMBRANE PROTEIN (AFU_ORTHOLOGUE AFUA_1G05950)"/>
    <property type="match status" value="1"/>
</dbReference>
<feature type="transmembrane region" description="Helical" evidence="2">
    <location>
        <begin position="118"/>
        <end position="139"/>
    </location>
</feature>
<proteinExistence type="predicted"/>
<organism evidence="4 5">
    <name type="scientific">Venustampulla echinocandica</name>
    <dbReference type="NCBI Taxonomy" id="2656787"/>
    <lineage>
        <taxon>Eukaryota</taxon>
        <taxon>Fungi</taxon>
        <taxon>Dikarya</taxon>
        <taxon>Ascomycota</taxon>
        <taxon>Pezizomycotina</taxon>
        <taxon>Leotiomycetes</taxon>
        <taxon>Helotiales</taxon>
        <taxon>Pleuroascaceae</taxon>
        <taxon>Venustampulla</taxon>
    </lineage>
</organism>
<dbReference type="PANTHER" id="PTHR37013">
    <property type="entry name" value="INTEGRAL MEMBRANE PROTEIN (AFU_ORTHOLOGUE AFUA_1G05950)-RELATED"/>
    <property type="match status" value="1"/>
</dbReference>
<keyword evidence="2" id="KW-1133">Transmembrane helix</keyword>
<dbReference type="STRING" id="2656787.A0A370TA11"/>
<feature type="compositionally biased region" description="Polar residues" evidence="1">
    <location>
        <begin position="350"/>
        <end position="366"/>
    </location>
</feature>
<name>A0A370TA11_9HELO</name>
<evidence type="ECO:0000256" key="1">
    <source>
        <dbReference type="SAM" id="MobiDB-lite"/>
    </source>
</evidence>
<dbReference type="Proteomes" id="UP000254866">
    <property type="component" value="Unassembled WGS sequence"/>
</dbReference>
<dbReference type="OrthoDB" id="405906at2759"/>
<feature type="transmembrane region" description="Helical" evidence="2">
    <location>
        <begin position="159"/>
        <end position="177"/>
    </location>
</feature>
<keyword evidence="5" id="KW-1185">Reference proteome</keyword>
<keyword evidence="2" id="KW-0812">Transmembrane</keyword>
<gene>
    <name evidence="4" type="ORF">BP5553_10002</name>
</gene>
<feature type="transmembrane region" description="Helical" evidence="2">
    <location>
        <begin position="80"/>
        <end position="106"/>
    </location>
</feature>
<reference evidence="4 5" key="1">
    <citation type="journal article" date="2018" name="IMA Fungus">
        <title>IMA Genome-F 9: Draft genome sequence of Annulohypoxylon stygium, Aspergillus mulundensis, Berkeleyomyces basicola (syn. Thielaviopsis basicola), Ceratocystis smalleyi, two Cercospora beticola strains, Coleophoma cylindrospora, Fusarium fracticaudum, Phialophora cf. hyalina, and Morchella septimelata.</title>
        <authorList>
            <person name="Wingfield B.D."/>
            <person name="Bills G.F."/>
            <person name="Dong Y."/>
            <person name="Huang W."/>
            <person name="Nel W.J."/>
            <person name="Swalarsk-Parry B.S."/>
            <person name="Vaghefi N."/>
            <person name="Wilken P.M."/>
            <person name="An Z."/>
            <person name="de Beer Z.W."/>
            <person name="De Vos L."/>
            <person name="Chen L."/>
            <person name="Duong T.A."/>
            <person name="Gao Y."/>
            <person name="Hammerbacher A."/>
            <person name="Kikkert J.R."/>
            <person name="Li Y."/>
            <person name="Li H."/>
            <person name="Li K."/>
            <person name="Li Q."/>
            <person name="Liu X."/>
            <person name="Ma X."/>
            <person name="Naidoo K."/>
            <person name="Pethybridge S.J."/>
            <person name="Sun J."/>
            <person name="Steenkamp E.T."/>
            <person name="van der Nest M.A."/>
            <person name="van Wyk S."/>
            <person name="Wingfield M.J."/>
            <person name="Xiong C."/>
            <person name="Yue Q."/>
            <person name="Zhang X."/>
        </authorList>
    </citation>
    <scope>NUCLEOTIDE SEQUENCE [LARGE SCALE GENOMIC DNA]</scope>
    <source>
        <strain evidence="4 5">BP 5553</strain>
    </source>
</reference>
<dbReference type="InterPro" id="IPR056120">
    <property type="entry name" value="DUF7703"/>
</dbReference>
<evidence type="ECO:0000313" key="5">
    <source>
        <dbReference type="Proteomes" id="UP000254866"/>
    </source>
</evidence>
<comment type="caution">
    <text evidence="4">The sequence shown here is derived from an EMBL/GenBank/DDBJ whole genome shotgun (WGS) entry which is preliminary data.</text>
</comment>
<dbReference type="GeneID" id="43602851"/>
<feature type="transmembrane region" description="Helical" evidence="2">
    <location>
        <begin position="50"/>
        <end position="74"/>
    </location>
</feature>
<keyword evidence="2" id="KW-0472">Membrane</keyword>
<sequence length="374" mass="42228">MSANNGLTGALEATTLPIAMTISAFTAIAWYNVIDLNVVIWMTFKRRHGLYFYSLLGASWGIAIFALAFLMKFFNIWTNPYVSCVFITIGWYAMVTGQSLVLYSRLHLVVHNKRNVRWVLYMIICSVFLFHFPTTVMTFGANSEMADVFATPYSIMEKVQVTAFCIQEFIISGLYVYATRQILKPGGVFQKKRTRQVMLHLIYVNVLVILMDITLLCTEYANLYEIQITFKSALYSVKLRLEFAVLNQLRSLVFPGDSGGQHSSSNHNHQSRARDDVVLATLQDRGHQGDDIAQSRNYTCFASGERHPSPFSRRSQDDTRVMMTTEVVVKTEDASKKEQGAVTRTDIVANGSTTRQNGKVSPNSSEVDFANRGY</sequence>
<dbReference type="Pfam" id="PF24802">
    <property type="entry name" value="DUF7703"/>
    <property type="match status" value="1"/>
</dbReference>
<dbReference type="EMBL" id="NPIC01000014">
    <property type="protein sequence ID" value="RDL30657.1"/>
    <property type="molecule type" value="Genomic_DNA"/>
</dbReference>
<feature type="domain" description="DUF7703" evidence="3">
    <location>
        <begin position="18"/>
        <end position="252"/>
    </location>
</feature>
<evidence type="ECO:0000256" key="2">
    <source>
        <dbReference type="SAM" id="Phobius"/>
    </source>
</evidence>
<dbReference type="AlphaFoldDB" id="A0A370TA11"/>
<feature type="transmembrane region" description="Helical" evidence="2">
    <location>
        <begin position="197"/>
        <end position="216"/>
    </location>
</feature>
<accession>A0A370TA11</accession>